<proteinExistence type="predicted"/>
<dbReference type="AlphaFoldDB" id="A0A518AW26"/>
<evidence type="ECO:0000259" key="3">
    <source>
        <dbReference type="Pfam" id="PF13472"/>
    </source>
</evidence>
<dbReference type="InterPro" id="IPR029058">
    <property type="entry name" value="AB_hydrolase_fold"/>
</dbReference>
<reference evidence="4 5" key="1">
    <citation type="submission" date="2019-02" db="EMBL/GenBank/DDBJ databases">
        <title>Deep-cultivation of Planctomycetes and their phenomic and genomic characterization uncovers novel biology.</title>
        <authorList>
            <person name="Wiegand S."/>
            <person name="Jogler M."/>
            <person name="Boedeker C."/>
            <person name="Pinto D."/>
            <person name="Vollmers J."/>
            <person name="Rivas-Marin E."/>
            <person name="Kohn T."/>
            <person name="Peeters S.H."/>
            <person name="Heuer A."/>
            <person name="Rast P."/>
            <person name="Oberbeckmann S."/>
            <person name="Bunk B."/>
            <person name="Jeske O."/>
            <person name="Meyerdierks A."/>
            <person name="Storesund J.E."/>
            <person name="Kallscheuer N."/>
            <person name="Luecker S."/>
            <person name="Lage O.M."/>
            <person name="Pohl T."/>
            <person name="Merkel B.J."/>
            <person name="Hornburger P."/>
            <person name="Mueller R.-W."/>
            <person name="Bruemmer F."/>
            <person name="Labrenz M."/>
            <person name="Spormann A.M."/>
            <person name="Op den Camp H."/>
            <person name="Overmann J."/>
            <person name="Amann R."/>
            <person name="Jetten M.S.M."/>
            <person name="Mascher T."/>
            <person name="Medema M.H."/>
            <person name="Devos D.P."/>
            <person name="Kaster A.-K."/>
            <person name="Ovreas L."/>
            <person name="Rohde M."/>
            <person name="Galperin M.Y."/>
            <person name="Jogler C."/>
        </authorList>
    </citation>
    <scope>NUCLEOTIDE SEQUENCE [LARGE SCALE GENOMIC DNA]</scope>
    <source>
        <strain evidence="4 5">Pan181</strain>
    </source>
</reference>
<dbReference type="GO" id="GO:0004622">
    <property type="term" value="F:phosphatidylcholine lysophospholipase activity"/>
    <property type="evidence" value="ECO:0007669"/>
    <property type="project" value="TreeGrafter"/>
</dbReference>
<evidence type="ECO:0000313" key="4">
    <source>
        <dbReference type="EMBL" id="QDU58924.1"/>
    </source>
</evidence>
<dbReference type="EMBL" id="CP036278">
    <property type="protein sequence ID" value="QDU58924.1"/>
    <property type="molecule type" value="Genomic_DNA"/>
</dbReference>
<evidence type="ECO:0000313" key="5">
    <source>
        <dbReference type="Proteomes" id="UP000315750"/>
    </source>
</evidence>
<protein>
    <submittedName>
        <fullName evidence="4">Alpha/beta hydrolase family protein</fullName>
    </submittedName>
</protein>
<dbReference type="Proteomes" id="UP000315750">
    <property type="component" value="Chromosome"/>
</dbReference>
<dbReference type="CDD" id="cd01834">
    <property type="entry name" value="SGNH_hydrolase_like_2"/>
    <property type="match status" value="1"/>
</dbReference>
<organism evidence="4 5">
    <name type="scientific">Aeoliella mucimassa</name>
    <dbReference type="NCBI Taxonomy" id="2527972"/>
    <lineage>
        <taxon>Bacteria</taxon>
        <taxon>Pseudomonadati</taxon>
        <taxon>Planctomycetota</taxon>
        <taxon>Planctomycetia</taxon>
        <taxon>Pirellulales</taxon>
        <taxon>Lacipirellulaceae</taxon>
        <taxon>Aeoliella</taxon>
    </lineage>
</organism>
<dbReference type="SUPFAM" id="SSF52266">
    <property type="entry name" value="SGNH hydrolase"/>
    <property type="match status" value="1"/>
</dbReference>
<dbReference type="Gene3D" id="3.40.50.1820">
    <property type="entry name" value="alpha/beta hydrolase"/>
    <property type="match status" value="1"/>
</dbReference>
<keyword evidence="2" id="KW-0732">Signal</keyword>
<accession>A0A518AW26</accession>
<sequence precursor="true">MGIRFTRSWVVLLIGCLVAPPLRAETLSTAFEQLGIETEPLEFHEFSGVQFKLNGVTAYVVEPKEWASGKPWIWRARFWGHEPELDLALLKRGYAVAYCDVQNLFGSPQAVARWNEFYAVAQKLQLHPKPILEGMSRGGLIVFNWAKANPQCVSAVYGDNPVCDIRTWPAKYSPDDWKRCLAAYELTESQASEFQGNPIDGLQPLADADVPVYLVLGEDDRVVPIEQNGLELARRYQALGGTVRTWRKPGQGHHPHGLHPVTPLLNELLIASPRDELDPLPLEMLTAKQRILVLGDSITYSGQYVSHLATWAKQTHQMPAERFLNVGVPSETVSGLSEPGHAGGKFPRPDLHERLARVLDHTKPDLILACYGMNDGIYQSFDSERFQAYQAGLTKLKQAADERSVNIVFFTPPVYDAHQQAEQLEYEGVMHCYASWLIAQHHEQGWHVIDLHFAMQRQLDANRASDPQFTWQSDSVHPNDAGHRAMAAAVIHGFAPEFDPAELDSPTYRAQFAETHETLKTIQQSKLEATGHRRPNIPGYRPEK</sequence>
<feature type="region of interest" description="Disordered" evidence="1">
    <location>
        <begin position="524"/>
        <end position="544"/>
    </location>
</feature>
<dbReference type="KEGG" id="amuc:Pan181_51650"/>
<feature type="chain" id="PRO_5021841833" evidence="2">
    <location>
        <begin position="25"/>
        <end position="544"/>
    </location>
</feature>
<feature type="domain" description="SGNH hydrolase-type esterase" evidence="3">
    <location>
        <begin position="293"/>
        <end position="485"/>
    </location>
</feature>
<dbReference type="InterPro" id="IPR013830">
    <property type="entry name" value="SGNH_hydro"/>
</dbReference>
<dbReference type="InterPro" id="IPR051532">
    <property type="entry name" value="Ester_Hydrolysis_Enzymes"/>
</dbReference>
<keyword evidence="4" id="KW-0378">Hydrolase</keyword>
<feature type="signal peptide" evidence="2">
    <location>
        <begin position="1"/>
        <end position="24"/>
    </location>
</feature>
<gene>
    <name evidence="4" type="ORF">Pan181_51650</name>
</gene>
<dbReference type="PANTHER" id="PTHR30383:SF5">
    <property type="entry name" value="SGNH HYDROLASE-TYPE ESTERASE DOMAIN-CONTAINING PROTEIN"/>
    <property type="match status" value="1"/>
</dbReference>
<evidence type="ECO:0000256" key="1">
    <source>
        <dbReference type="SAM" id="MobiDB-lite"/>
    </source>
</evidence>
<dbReference type="SUPFAM" id="SSF53474">
    <property type="entry name" value="alpha/beta-Hydrolases"/>
    <property type="match status" value="1"/>
</dbReference>
<dbReference type="PANTHER" id="PTHR30383">
    <property type="entry name" value="THIOESTERASE 1/PROTEASE 1/LYSOPHOSPHOLIPASE L1"/>
    <property type="match status" value="1"/>
</dbReference>
<dbReference type="InterPro" id="IPR036514">
    <property type="entry name" value="SGNH_hydro_sf"/>
</dbReference>
<keyword evidence="5" id="KW-1185">Reference proteome</keyword>
<dbReference type="Pfam" id="PF13472">
    <property type="entry name" value="Lipase_GDSL_2"/>
    <property type="match status" value="1"/>
</dbReference>
<name>A0A518AW26_9BACT</name>
<evidence type="ECO:0000256" key="2">
    <source>
        <dbReference type="SAM" id="SignalP"/>
    </source>
</evidence>
<dbReference type="RefSeq" id="WP_145251471.1">
    <property type="nucleotide sequence ID" value="NZ_CP036278.1"/>
</dbReference>
<dbReference type="OrthoDB" id="234896at2"/>
<dbReference type="Gene3D" id="3.40.50.1110">
    <property type="entry name" value="SGNH hydrolase"/>
    <property type="match status" value="1"/>
</dbReference>